<keyword evidence="13" id="KW-0809">Transit peptide</keyword>
<keyword evidence="12" id="KW-0460">Magnesium</keyword>
<comment type="catalytic activity">
    <reaction evidence="1">
        <text>4-amino-5-hydroxymethyl-2-methylpyrimidine + ATP = 4-amino-2-methyl-5-(phosphooxymethyl)pyrimidine + ADP + H(+)</text>
        <dbReference type="Rhea" id="RHEA:23096"/>
        <dbReference type="ChEBI" id="CHEBI:15378"/>
        <dbReference type="ChEBI" id="CHEBI:16892"/>
        <dbReference type="ChEBI" id="CHEBI:30616"/>
        <dbReference type="ChEBI" id="CHEBI:58354"/>
        <dbReference type="ChEBI" id="CHEBI:456216"/>
        <dbReference type="EC" id="2.7.1.49"/>
    </reaction>
</comment>
<dbReference type="Gramene" id="Pp3c1_39340V3.4">
    <property type="protein sequence ID" value="Pp3c1_39340V3.4"/>
    <property type="gene ID" value="Pp3c1_39340"/>
</dbReference>
<dbReference type="HAMAP" id="MF_00097">
    <property type="entry name" value="TMP_synthase"/>
    <property type="match status" value="1"/>
</dbReference>
<dbReference type="Proteomes" id="UP000006727">
    <property type="component" value="Chromosome 1"/>
</dbReference>
<dbReference type="InterPro" id="IPR022998">
    <property type="entry name" value="ThiamineP_synth_TenI"/>
</dbReference>
<keyword evidence="15" id="KW-0511">Multifunctional enzyme</keyword>
<dbReference type="EnsemblPlants" id="Pp3c1_39340V3.4">
    <property type="protein sequence ID" value="Pp3c1_39340V3.4"/>
    <property type="gene ID" value="Pp3c1_39340"/>
</dbReference>
<dbReference type="GO" id="GO:0046872">
    <property type="term" value="F:metal ion binding"/>
    <property type="evidence" value="ECO:0007669"/>
    <property type="project" value="UniProtKB-KW"/>
</dbReference>
<name>A0A7I4FCB2_PHYPA</name>
<evidence type="ECO:0000256" key="19">
    <source>
        <dbReference type="ARBA" id="ARBA00047883"/>
    </source>
</evidence>
<comment type="catalytic activity">
    <reaction evidence="17">
        <text>4-methyl-5-(2-phosphooxyethyl)-thiazole + 4-amino-2-methyl-5-(diphosphooxymethyl)pyrimidine + H(+) = thiamine phosphate + diphosphate</text>
        <dbReference type="Rhea" id="RHEA:22328"/>
        <dbReference type="ChEBI" id="CHEBI:15378"/>
        <dbReference type="ChEBI" id="CHEBI:33019"/>
        <dbReference type="ChEBI" id="CHEBI:37575"/>
        <dbReference type="ChEBI" id="CHEBI:57841"/>
        <dbReference type="ChEBI" id="CHEBI:58296"/>
        <dbReference type="EC" id="2.5.1.3"/>
    </reaction>
</comment>
<evidence type="ECO:0000259" key="23">
    <source>
        <dbReference type="Pfam" id="PF08543"/>
    </source>
</evidence>
<evidence type="ECO:0000256" key="7">
    <source>
        <dbReference type="ARBA" id="ARBA00022679"/>
    </source>
</evidence>
<dbReference type="InterPro" id="IPR013749">
    <property type="entry name" value="PM/HMP-P_kinase-1"/>
</dbReference>
<dbReference type="SUPFAM" id="SSF51391">
    <property type="entry name" value="Thiamin phosphate synthase"/>
    <property type="match status" value="1"/>
</dbReference>
<dbReference type="FunCoup" id="A0A7I4FCB2">
    <property type="interactions" value="1017"/>
</dbReference>
<dbReference type="InterPro" id="IPR036206">
    <property type="entry name" value="ThiamineP_synth_sf"/>
</dbReference>
<comment type="subcellular location">
    <subcellularLocation>
        <location evidence="3">Plastid</location>
        <location evidence="3">Chloroplast</location>
    </subcellularLocation>
</comment>
<dbReference type="FunFam" id="3.40.1190.20:FF:000040">
    <property type="entry name" value="Thiamine biosynthetic bifunctional enzyme TH1, chloroplastic"/>
    <property type="match status" value="1"/>
</dbReference>
<dbReference type="Gene3D" id="3.20.20.70">
    <property type="entry name" value="Aldolase class I"/>
    <property type="match status" value="1"/>
</dbReference>
<dbReference type="CDD" id="cd01169">
    <property type="entry name" value="HMPP_kinase"/>
    <property type="match status" value="1"/>
</dbReference>
<dbReference type="GO" id="GO:0004789">
    <property type="term" value="F:thiamine-phosphate diphosphorylase activity"/>
    <property type="evidence" value="ECO:0007669"/>
    <property type="project" value="UniProtKB-EC"/>
</dbReference>
<comment type="cofactor">
    <cofactor evidence="2">
        <name>Mg(2+)</name>
        <dbReference type="ChEBI" id="CHEBI:18420"/>
    </cofactor>
</comment>
<dbReference type="AlphaFoldDB" id="A0A7I4FCB2"/>
<comment type="pathway">
    <text evidence="4">Cofactor biosynthesis; thiamine diphosphate biosynthesis; thiamine phosphate from 4-amino-2-methyl-5-diphosphomethylpyrimidine and 4-methyl-5-(2-phosphoethyl)-thiazole: step 1/1.</text>
</comment>
<dbReference type="PANTHER" id="PTHR20858">
    <property type="entry name" value="PHOSPHOMETHYLPYRIMIDINE KINASE"/>
    <property type="match status" value="1"/>
</dbReference>
<dbReference type="InParanoid" id="A0A7I4FCB2"/>
<comment type="function">
    <text evidence="20">Essential for thiamine biosynthesis. Bifunctional enzyme that catalyzes the phosphorylation of hydroxymethylpyrimidine phosphate (HMP-P) to HMP-PP and condenses 4-methyl-5-(beta-hydroxyethyl)thiazole monophosphate (THZ-P) and 2-methyl-4-amino-5-hydroxymethyl pyrimidine pyrophosphate (HMP-PP) to form thiamine monophosphate (TMP).</text>
</comment>
<comment type="pathway">
    <text evidence="16">Cofactor biosynthesis; thiamine diphosphate biosynthesis; 4-amino-2-methyl-5-diphosphomethylpyrimidine from 5-amino-1-(5-phospho-D-ribosyl)imidazole: step 2/3.</text>
</comment>
<evidence type="ECO:0000256" key="14">
    <source>
        <dbReference type="ARBA" id="ARBA00022977"/>
    </source>
</evidence>
<reference evidence="24" key="3">
    <citation type="submission" date="2020-12" db="UniProtKB">
        <authorList>
            <consortium name="EnsemblPlants"/>
        </authorList>
    </citation>
    <scope>IDENTIFICATION</scope>
</reference>
<evidence type="ECO:0000256" key="6">
    <source>
        <dbReference type="ARBA" id="ARBA00022640"/>
    </source>
</evidence>
<evidence type="ECO:0000256" key="16">
    <source>
        <dbReference type="ARBA" id="ARBA00037917"/>
    </source>
</evidence>
<evidence type="ECO:0000256" key="3">
    <source>
        <dbReference type="ARBA" id="ARBA00004229"/>
    </source>
</evidence>
<reference evidence="24 25" key="2">
    <citation type="journal article" date="2018" name="Plant J.">
        <title>The Physcomitrella patens chromosome-scale assembly reveals moss genome structure and evolution.</title>
        <authorList>
            <person name="Lang D."/>
            <person name="Ullrich K.K."/>
            <person name="Murat F."/>
            <person name="Fuchs J."/>
            <person name="Jenkins J."/>
            <person name="Haas F.B."/>
            <person name="Piednoel M."/>
            <person name="Gundlach H."/>
            <person name="Van Bel M."/>
            <person name="Meyberg R."/>
            <person name="Vives C."/>
            <person name="Morata J."/>
            <person name="Symeonidi A."/>
            <person name="Hiss M."/>
            <person name="Muchero W."/>
            <person name="Kamisugi Y."/>
            <person name="Saleh O."/>
            <person name="Blanc G."/>
            <person name="Decker E.L."/>
            <person name="van Gessel N."/>
            <person name="Grimwood J."/>
            <person name="Hayes R.D."/>
            <person name="Graham S.W."/>
            <person name="Gunter L.E."/>
            <person name="McDaniel S.F."/>
            <person name="Hoernstein S.N.W."/>
            <person name="Larsson A."/>
            <person name="Li F.W."/>
            <person name="Perroud P.F."/>
            <person name="Phillips J."/>
            <person name="Ranjan P."/>
            <person name="Rokshar D.S."/>
            <person name="Rothfels C.J."/>
            <person name="Schneider L."/>
            <person name="Shu S."/>
            <person name="Stevenson D.W."/>
            <person name="Thummler F."/>
            <person name="Tillich M."/>
            <person name="Villarreal Aguilar J.C."/>
            <person name="Widiez T."/>
            <person name="Wong G.K."/>
            <person name="Wymore A."/>
            <person name="Zhang Y."/>
            <person name="Zimmer A.D."/>
            <person name="Quatrano R.S."/>
            <person name="Mayer K.F.X."/>
            <person name="Goodstein D."/>
            <person name="Casacuberta J.M."/>
            <person name="Vandepoele K."/>
            <person name="Reski R."/>
            <person name="Cuming A.C."/>
            <person name="Tuskan G.A."/>
            <person name="Maumus F."/>
            <person name="Salse J."/>
            <person name="Schmutz J."/>
            <person name="Rensing S.A."/>
        </authorList>
    </citation>
    <scope>NUCLEOTIDE SEQUENCE [LARGE SCALE GENOMIC DNA]</scope>
    <source>
        <strain evidence="24 25">cv. Gransden 2004</strain>
    </source>
</reference>
<keyword evidence="5" id="KW-0150">Chloroplast</keyword>
<evidence type="ECO:0000256" key="13">
    <source>
        <dbReference type="ARBA" id="ARBA00022946"/>
    </source>
</evidence>
<organism evidence="24 25">
    <name type="scientific">Physcomitrium patens</name>
    <name type="common">Spreading-leaved earth moss</name>
    <name type="synonym">Physcomitrella patens</name>
    <dbReference type="NCBI Taxonomy" id="3218"/>
    <lineage>
        <taxon>Eukaryota</taxon>
        <taxon>Viridiplantae</taxon>
        <taxon>Streptophyta</taxon>
        <taxon>Embryophyta</taxon>
        <taxon>Bryophyta</taxon>
        <taxon>Bryophytina</taxon>
        <taxon>Bryopsida</taxon>
        <taxon>Funariidae</taxon>
        <taxon>Funariales</taxon>
        <taxon>Funariaceae</taxon>
        <taxon>Physcomitrium</taxon>
    </lineage>
</organism>
<proteinExistence type="inferred from homology"/>
<evidence type="ECO:0008006" key="26">
    <source>
        <dbReference type="Google" id="ProtNLM"/>
    </source>
</evidence>
<dbReference type="InterPro" id="IPR013785">
    <property type="entry name" value="Aldolase_TIM"/>
</dbReference>
<evidence type="ECO:0000256" key="18">
    <source>
        <dbReference type="ARBA" id="ARBA00047851"/>
    </source>
</evidence>
<keyword evidence="6" id="KW-0934">Plastid</keyword>
<dbReference type="GO" id="GO:0008972">
    <property type="term" value="F:phosphomethylpyrimidine kinase activity"/>
    <property type="evidence" value="ECO:0000318"/>
    <property type="project" value="GO_Central"/>
</dbReference>
<protein>
    <recommendedName>
        <fullName evidence="26">Thiamine phosphate synthase</fullName>
    </recommendedName>
</protein>
<dbReference type="SUPFAM" id="SSF53613">
    <property type="entry name" value="Ribokinase-like"/>
    <property type="match status" value="1"/>
</dbReference>
<dbReference type="GO" id="GO:0005524">
    <property type="term" value="F:ATP binding"/>
    <property type="evidence" value="ECO:0007669"/>
    <property type="project" value="UniProtKB-KW"/>
</dbReference>
<evidence type="ECO:0000259" key="22">
    <source>
        <dbReference type="Pfam" id="PF02581"/>
    </source>
</evidence>
<dbReference type="GO" id="GO:0009229">
    <property type="term" value="P:thiamine diphosphate biosynthetic process"/>
    <property type="evidence" value="ECO:0007669"/>
    <property type="project" value="UniProtKB-UniPathway"/>
</dbReference>
<feature type="domain" description="Pyridoxamine kinase/Phosphomethylpyrimidine kinase" evidence="23">
    <location>
        <begin position="150"/>
        <end position="398"/>
    </location>
</feature>
<dbReference type="UniPathway" id="UPA00060">
    <property type="reaction ID" value="UER00141"/>
</dbReference>
<keyword evidence="25" id="KW-1185">Reference proteome</keyword>
<evidence type="ECO:0000256" key="20">
    <source>
        <dbReference type="ARBA" id="ARBA00054297"/>
    </source>
</evidence>
<comment type="catalytic activity">
    <reaction evidence="18">
        <text>2-(2-carboxy-4-methylthiazol-5-yl)ethyl phosphate + 4-amino-2-methyl-5-(diphosphooxymethyl)pyrimidine + 2 H(+) = thiamine phosphate + CO2 + diphosphate</text>
        <dbReference type="Rhea" id="RHEA:47848"/>
        <dbReference type="ChEBI" id="CHEBI:15378"/>
        <dbReference type="ChEBI" id="CHEBI:16526"/>
        <dbReference type="ChEBI" id="CHEBI:33019"/>
        <dbReference type="ChEBI" id="CHEBI:37575"/>
        <dbReference type="ChEBI" id="CHEBI:57841"/>
        <dbReference type="ChEBI" id="CHEBI:62890"/>
        <dbReference type="EC" id="2.5.1.3"/>
    </reaction>
</comment>
<comment type="catalytic activity">
    <reaction evidence="19">
        <text>2-[(2R,5Z)-2-carboxy-4-methylthiazol-5(2H)-ylidene]ethyl phosphate + 4-amino-2-methyl-5-(diphosphooxymethyl)pyrimidine + 2 H(+) = thiamine phosphate + CO2 + diphosphate</text>
        <dbReference type="Rhea" id="RHEA:47844"/>
        <dbReference type="ChEBI" id="CHEBI:15378"/>
        <dbReference type="ChEBI" id="CHEBI:16526"/>
        <dbReference type="ChEBI" id="CHEBI:33019"/>
        <dbReference type="ChEBI" id="CHEBI:37575"/>
        <dbReference type="ChEBI" id="CHEBI:57841"/>
        <dbReference type="ChEBI" id="CHEBI:62899"/>
        <dbReference type="EC" id="2.5.1.3"/>
    </reaction>
</comment>
<evidence type="ECO:0000256" key="12">
    <source>
        <dbReference type="ARBA" id="ARBA00022842"/>
    </source>
</evidence>
<keyword evidence="14" id="KW-0784">Thiamine biosynthesis</keyword>
<evidence type="ECO:0000313" key="25">
    <source>
        <dbReference type="Proteomes" id="UP000006727"/>
    </source>
</evidence>
<evidence type="ECO:0000256" key="21">
    <source>
        <dbReference type="ARBA" id="ARBA00061123"/>
    </source>
</evidence>
<dbReference type="InterPro" id="IPR029056">
    <property type="entry name" value="Ribokinase-like"/>
</dbReference>
<dbReference type="EMBL" id="ABEU02000001">
    <property type="status" value="NOT_ANNOTATED_CDS"/>
    <property type="molecule type" value="Genomic_DNA"/>
</dbReference>
<dbReference type="NCBIfam" id="TIGR00097">
    <property type="entry name" value="HMP-P_kinase"/>
    <property type="match status" value="1"/>
</dbReference>
<dbReference type="InterPro" id="IPR004399">
    <property type="entry name" value="HMP/HMP-P_kinase_dom"/>
</dbReference>
<dbReference type="PANTHER" id="PTHR20858:SF17">
    <property type="entry name" value="HYDROXYMETHYLPYRIMIDINE_PHOSPHOMETHYLPYRIMIDINE KINASE THI20-RELATED"/>
    <property type="match status" value="1"/>
</dbReference>
<dbReference type="GO" id="GO:0009507">
    <property type="term" value="C:chloroplast"/>
    <property type="evidence" value="ECO:0000318"/>
    <property type="project" value="GO_Central"/>
</dbReference>
<evidence type="ECO:0000256" key="5">
    <source>
        <dbReference type="ARBA" id="ARBA00022528"/>
    </source>
</evidence>
<dbReference type="GO" id="GO:0008902">
    <property type="term" value="F:hydroxymethylpyrimidine kinase activity"/>
    <property type="evidence" value="ECO:0000318"/>
    <property type="project" value="GO_Central"/>
</dbReference>
<gene>
    <name evidence="24" type="primary">LOC112291515</name>
</gene>
<dbReference type="CDD" id="cd00564">
    <property type="entry name" value="TMP_TenI"/>
    <property type="match status" value="1"/>
</dbReference>
<dbReference type="NCBIfam" id="TIGR00693">
    <property type="entry name" value="thiE"/>
    <property type="match status" value="1"/>
</dbReference>
<evidence type="ECO:0000256" key="9">
    <source>
        <dbReference type="ARBA" id="ARBA00022741"/>
    </source>
</evidence>
<dbReference type="FunFam" id="3.20.20.70:FF:000104">
    <property type="entry name" value="Thiamine biosynthetic bifunctional enzyme"/>
    <property type="match status" value="1"/>
</dbReference>
<evidence type="ECO:0000256" key="15">
    <source>
        <dbReference type="ARBA" id="ARBA00023268"/>
    </source>
</evidence>
<evidence type="ECO:0000256" key="1">
    <source>
        <dbReference type="ARBA" id="ARBA00000151"/>
    </source>
</evidence>
<dbReference type="Pfam" id="PF02581">
    <property type="entry name" value="TMP-TENI"/>
    <property type="match status" value="1"/>
</dbReference>
<accession>A0A7I4FCB2</accession>
<feature type="domain" description="Thiamine phosphate synthase/TenI" evidence="22">
    <location>
        <begin position="423"/>
        <end position="608"/>
    </location>
</feature>
<evidence type="ECO:0000256" key="10">
    <source>
        <dbReference type="ARBA" id="ARBA00022777"/>
    </source>
</evidence>
<reference evidence="24 25" key="1">
    <citation type="journal article" date="2008" name="Science">
        <title>The Physcomitrella genome reveals evolutionary insights into the conquest of land by plants.</title>
        <authorList>
            <person name="Rensing S."/>
            <person name="Lang D."/>
            <person name="Zimmer A."/>
            <person name="Terry A."/>
            <person name="Salamov A."/>
            <person name="Shapiro H."/>
            <person name="Nishiyama T."/>
            <person name="Perroud P.-F."/>
            <person name="Lindquist E."/>
            <person name="Kamisugi Y."/>
            <person name="Tanahashi T."/>
            <person name="Sakakibara K."/>
            <person name="Fujita T."/>
            <person name="Oishi K."/>
            <person name="Shin-I T."/>
            <person name="Kuroki Y."/>
            <person name="Toyoda A."/>
            <person name="Suzuki Y."/>
            <person name="Hashimoto A."/>
            <person name="Yamaguchi K."/>
            <person name="Sugano A."/>
            <person name="Kohara Y."/>
            <person name="Fujiyama A."/>
            <person name="Anterola A."/>
            <person name="Aoki S."/>
            <person name="Ashton N."/>
            <person name="Barbazuk W.B."/>
            <person name="Barker E."/>
            <person name="Bennetzen J."/>
            <person name="Bezanilla M."/>
            <person name="Blankenship R."/>
            <person name="Cho S.H."/>
            <person name="Dutcher S."/>
            <person name="Estelle M."/>
            <person name="Fawcett J.A."/>
            <person name="Gundlach H."/>
            <person name="Hanada K."/>
            <person name="Heyl A."/>
            <person name="Hicks K.A."/>
            <person name="Hugh J."/>
            <person name="Lohr M."/>
            <person name="Mayer K."/>
            <person name="Melkozernov A."/>
            <person name="Murata T."/>
            <person name="Nelson D."/>
            <person name="Pils B."/>
            <person name="Prigge M."/>
            <person name="Reiss B."/>
            <person name="Renner T."/>
            <person name="Rombauts S."/>
            <person name="Rushton P."/>
            <person name="Sanderfoot A."/>
            <person name="Schween G."/>
            <person name="Shiu S.-H."/>
            <person name="Stueber K."/>
            <person name="Theodoulou F.L."/>
            <person name="Tu H."/>
            <person name="Van de Peer Y."/>
            <person name="Verrier P.J."/>
            <person name="Waters E."/>
            <person name="Wood A."/>
            <person name="Yang L."/>
            <person name="Cove D."/>
            <person name="Cuming A."/>
            <person name="Hasebe M."/>
            <person name="Lucas S."/>
            <person name="Mishler D.B."/>
            <person name="Reski R."/>
            <person name="Grigoriev I."/>
            <person name="Quatrano R.S."/>
            <person name="Boore J.L."/>
        </authorList>
    </citation>
    <scope>NUCLEOTIDE SEQUENCE [LARGE SCALE GENOMIC DNA]</scope>
    <source>
        <strain evidence="24 25">cv. Gransden 2004</strain>
    </source>
</reference>
<evidence type="ECO:0000256" key="17">
    <source>
        <dbReference type="ARBA" id="ARBA00047334"/>
    </source>
</evidence>
<dbReference type="Pfam" id="PF08543">
    <property type="entry name" value="Phos_pyr_kin"/>
    <property type="match status" value="1"/>
</dbReference>
<keyword evidence="10" id="KW-0418">Kinase</keyword>
<dbReference type="Gene3D" id="3.40.1190.20">
    <property type="match status" value="1"/>
</dbReference>
<evidence type="ECO:0000256" key="2">
    <source>
        <dbReference type="ARBA" id="ARBA00001946"/>
    </source>
</evidence>
<evidence type="ECO:0000256" key="11">
    <source>
        <dbReference type="ARBA" id="ARBA00022840"/>
    </source>
</evidence>
<evidence type="ECO:0000256" key="8">
    <source>
        <dbReference type="ARBA" id="ARBA00022723"/>
    </source>
</evidence>
<comment type="similarity">
    <text evidence="21">Belongs to the thiamine-phosphate synthase family.</text>
</comment>
<dbReference type="GO" id="GO:0009228">
    <property type="term" value="P:thiamine biosynthetic process"/>
    <property type="evidence" value="ECO:0000318"/>
    <property type="project" value="GO_Central"/>
</dbReference>
<dbReference type="InterPro" id="IPR034291">
    <property type="entry name" value="TMP_synthase"/>
</dbReference>
<keyword evidence="7" id="KW-0808">Transferase</keyword>
<keyword evidence="8" id="KW-0479">Metal-binding</keyword>
<sequence length="640" mass="68054">MLWLVTSGIAMLANICSKIEFQCVAFTFSQLPVGRGRILFCHCFEDFYDSVFVFLAFVPGVGLACVFRFVQLSTTHDKPLAKSACTVCGLGSRNLYGITPTRLRNFPSLTVSTSEYLPTRKCLPRDVIRADMGTEESRRIPRVLTVAGSDSGAGAGIQADMKACGALGVYCTTAITAVTAQNTVGVQGIHEVPADFVASQVKSVLLDIGADVVKTGMLPSVEIIRSLCDILRTYPVKGLVVDPVLISTSGDELAGPAILDALRDDLFPLADLVTPNLPEASAIIGGDPVTTVAEMREAAEAIHQLGPRYVLVKGGHLPGTNTLIDVLYDGVEWHELPGSRIETRNTHGTGCTLASSIAAELAKGQSMLPAVLASKRYLKDVLEENATLKIGEGKQGPVNHLFKLSDWEKSSTQSKFRPESLLLYAVTDSSMNKTWGRSTSEAVRAAIEGGATIVQIREKEADTGEFLQEAETSLKVARDYGIPLLINDRIDIAIACDADGVHLGQSDLPVARARAILGPGKIIGVSCKTPEQAEKAWKDGADYVGSGGVYPTNTKKDNKTIGIEGLREVCYGSPIPVVAIGGISGANAAEVMAYPRPENLKGVAVVSAFFNQPDVKKATAAVKSVVEECLKDVSVPNTSS</sequence>
<evidence type="ECO:0000256" key="4">
    <source>
        <dbReference type="ARBA" id="ARBA00005165"/>
    </source>
</evidence>
<evidence type="ECO:0000313" key="24">
    <source>
        <dbReference type="EnsemblPlants" id="Pp3c1_39340V3.4"/>
    </source>
</evidence>
<keyword evidence="11" id="KW-0067">ATP-binding</keyword>
<keyword evidence="9" id="KW-0547">Nucleotide-binding</keyword>